<evidence type="ECO:0000313" key="5">
    <source>
        <dbReference type="Proteomes" id="UP000632774"/>
    </source>
</evidence>
<organism evidence="4 5">
    <name type="scientific">Mucilaginibacter boryungensis</name>
    <dbReference type="NCBI Taxonomy" id="768480"/>
    <lineage>
        <taxon>Bacteria</taxon>
        <taxon>Pseudomonadati</taxon>
        <taxon>Bacteroidota</taxon>
        <taxon>Sphingobacteriia</taxon>
        <taxon>Sphingobacteriales</taxon>
        <taxon>Sphingobacteriaceae</taxon>
        <taxon>Mucilaginibacter</taxon>
    </lineage>
</organism>
<comment type="caution">
    <text evidence="4">The sequence shown here is derived from an EMBL/GenBank/DDBJ whole genome shotgun (WGS) entry which is preliminary data.</text>
</comment>
<dbReference type="InterPro" id="IPR019554">
    <property type="entry name" value="Soluble_ligand-bd"/>
</dbReference>
<dbReference type="PANTHER" id="PTHR33619">
    <property type="entry name" value="POLYSACCHARIDE EXPORT PROTEIN GFCE-RELATED"/>
    <property type="match status" value="1"/>
</dbReference>
<evidence type="ECO:0000259" key="3">
    <source>
        <dbReference type="Pfam" id="PF10531"/>
    </source>
</evidence>
<dbReference type="RefSeq" id="WP_194105391.1">
    <property type="nucleotide sequence ID" value="NZ_JADFFM010000001.1"/>
</dbReference>
<evidence type="ECO:0000256" key="1">
    <source>
        <dbReference type="ARBA" id="ARBA00022729"/>
    </source>
</evidence>
<keyword evidence="1" id="KW-0732">Signal</keyword>
<feature type="domain" description="Polysaccharide export protein N-terminal" evidence="2">
    <location>
        <begin position="44"/>
        <end position="134"/>
    </location>
</feature>
<dbReference type="InterPro" id="IPR049712">
    <property type="entry name" value="Poly_export"/>
</dbReference>
<keyword evidence="5" id="KW-1185">Reference proteome</keyword>
<reference evidence="4 5" key="1">
    <citation type="submission" date="2020-10" db="EMBL/GenBank/DDBJ databases">
        <title>Mucilaginibacter mali sp. nov., isolated from rhizosphere soil of apple orchard.</title>
        <authorList>
            <person name="Lee J.-S."/>
            <person name="Kim H.S."/>
            <person name="Kim J.-S."/>
        </authorList>
    </citation>
    <scope>NUCLEOTIDE SEQUENCE [LARGE SCALE GENOMIC DNA]</scope>
    <source>
        <strain evidence="4 5">KCTC 23157</strain>
    </source>
</reference>
<feature type="domain" description="Soluble ligand binding" evidence="3">
    <location>
        <begin position="138"/>
        <end position="187"/>
    </location>
</feature>
<gene>
    <name evidence="4" type="ORF">IRJ18_06555</name>
</gene>
<sequence>MRFKILPFLGVICLLCFSCSYKQQHALFQDKPTQTANITQGTIPTAYHIKADDILQIRNLENYKFLAPVEGVSSTAGSDGAGSQTYQVEEDGSVTLPVIGHIPVAGLTRYEAARKIEKLYRENLLKNAIIELKVLNLKVTVLGEIKSQGNYPLLKDKTTLIDIIGQAGGLNNAADEKNVKIIRKENGSQKTIWVDLSDVNILNSPNIILQDDDIVYIAQNKRAVRDDKIQNFSTLVQPSLLIFNTALIIYTLFR</sequence>
<dbReference type="Pfam" id="PF10531">
    <property type="entry name" value="SLBB"/>
    <property type="match status" value="1"/>
</dbReference>
<accession>A0ABR9XFH1</accession>
<dbReference type="Pfam" id="PF02563">
    <property type="entry name" value="Poly_export"/>
    <property type="match status" value="1"/>
</dbReference>
<dbReference type="Proteomes" id="UP000632774">
    <property type="component" value="Unassembled WGS sequence"/>
</dbReference>
<dbReference type="Gene3D" id="3.10.560.10">
    <property type="entry name" value="Outer membrane lipoprotein wza domain like"/>
    <property type="match status" value="1"/>
</dbReference>
<dbReference type="EMBL" id="JADFFM010000001">
    <property type="protein sequence ID" value="MBE9666016.1"/>
    <property type="molecule type" value="Genomic_DNA"/>
</dbReference>
<dbReference type="Gene3D" id="3.30.1950.10">
    <property type="entry name" value="wza like domain"/>
    <property type="match status" value="1"/>
</dbReference>
<evidence type="ECO:0000313" key="4">
    <source>
        <dbReference type="EMBL" id="MBE9666016.1"/>
    </source>
</evidence>
<name>A0ABR9XFH1_9SPHI</name>
<dbReference type="InterPro" id="IPR003715">
    <property type="entry name" value="Poly_export_N"/>
</dbReference>
<dbReference type="PANTHER" id="PTHR33619:SF3">
    <property type="entry name" value="POLYSACCHARIDE EXPORT PROTEIN GFCE-RELATED"/>
    <property type="match status" value="1"/>
</dbReference>
<proteinExistence type="predicted"/>
<evidence type="ECO:0000259" key="2">
    <source>
        <dbReference type="Pfam" id="PF02563"/>
    </source>
</evidence>
<protein>
    <submittedName>
        <fullName evidence="4">Polysaccharide export protein</fullName>
    </submittedName>
</protein>